<feature type="non-terminal residue" evidence="1">
    <location>
        <position position="1"/>
    </location>
</feature>
<gene>
    <name evidence="1" type="ORF">OTI717_LOCUS43081</name>
</gene>
<dbReference type="Proteomes" id="UP000663823">
    <property type="component" value="Unassembled WGS sequence"/>
</dbReference>
<name>A0A820JYM5_9BILA</name>
<sequence length="73" mass="8453">SVDSNDLPTFDDDIPANCLFFSVSGSTYRRQINSSTYMNSDRFRVCLTVPILEHLHETLKLIDNRVVKYLDRV</sequence>
<evidence type="ECO:0000313" key="2">
    <source>
        <dbReference type="Proteomes" id="UP000663823"/>
    </source>
</evidence>
<organism evidence="1 2">
    <name type="scientific">Rotaria sordida</name>
    <dbReference type="NCBI Taxonomy" id="392033"/>
    <lineage>
        <taxon>Eukaryota</taxon>
        <taxon>Metazoa</taxon>
        <taxon>Spiralia</taxon>
        <taxon>Gnathifera</taxon>
        <taxon>Rotifera</taxon>
        <taxon>Eurotatoria</taxon>
        <taxon>Bdelloidea</taxon>
        <taxon>Philodinida</taxon>
        <taxon>Philodinidae</taxon>
        <taxon>Rotaria</taxon>
    </lineage>
</organism>
<dbReference type="EMBL" id="CAJOAX010058366">
    <property type="protein sequence ID" value="CAF4335229.1"/>
    <property type="molecule type" value="Genomic_DNA"/>
</dbReference>
<proteinExistence type="predicted"/>
<protein>
    <submittedName>
        <fullName evidence="1">Uncharacterized protein</fullName>
    </submittedName>
</protein>
<accession>A0A820JYM5</accession>
<dbReference type="AlphaFoldDB" id="A0A820JYM5"/>
<comment type="caution">
    <text evidence="1">The sequence shown here is derived from an EMBL/GenBank/DDBJ whole genome shotgun (WGS) entry which is preliminary data.</text>
</comment>
<evidence type="ECO:0000313" key="1">
    <source>
        <dbReference type="EMBL" id="CAF4335229.1"/>
    </source>
</evidence>
<reference evidence="1" key="1">
    <citation type="submission" date="2021-02" db="EMBL/GenBank/DDBJ databases">
        <authorList>
            <person name="Nowell W R."/>
        </authorList>
    </citation>
    <scope>NUCLEOTIDE SEQUENCE</scope>
</reference>
<feature type="non-terminal residue" evidence="1">
    <location>
        <position position="73"/>
    </location>
</feature>